<keyword evidence="1" id="KW-1133">Transmembrane helix</keyword>
<protein>
    <recommendedName>
        <fullName evidence="4">PAP2 superfamily protein</fullName>
    </recommendedName>
</protein>
<gene>
    <name evidence="2" type="ORF">PSET11_00766</name>
</gene>
<dbReference type="AlphaFoldDB" id="A0A3P5X2E5"/>
<feature type="transmembrane region" description="Helical" evidence="1">
    <location>
        <begin position="134"/>
        <end position="153"/>
    </location>
</feature>
<feature type="transmembrane region" description="Helical" evidence="1">
    <location>
        <begin position="165"/>
        <end position="190"/>
    </location>
</feature>
<organism evidence="2 3">
    <name type="scientific">Arthrobacter ulcerisalmonis</name>
    <dbReference type="NCBI Taxonomy" id="2483813"/>
    <lineage>
        <taxon>Bacteria</taxon>
        <taxon>Bacillati</taxon>
        <taxon>Actinomycetota</taxon>
        <taxon>Actinomycetes</taxon>
        <taxon>Micrococcales</taxon>
        <taxon>Micrococcaceae</taxon>
        <taxon>Arthrobacter</taxon>
    </lineage>
</organism>
<feature type="transmembrane region" description="Helical" evidence="1">
    <location>
        <begin position="202"/>
        <end position="225"/>
    </location>
</feature>
<dbReference type="Proteomes" id="UP000280861">
    <property type="component" value="Unassembled WGS sequence"/>
</dbReference>
<feature type="transmembrane region" description="Helical" evidence="1">
    <location>
        <begin position="67"/>
        <end position="88"/>
    </location>
</feature>
<reference evidence="2 3" key="1">
    <citation type="submission" date="2018-11" db="EMBL/GenBank/DDBJ databases">
        <authorList>
            <person name="Criscuolo A."/>
        </authorList>
    </citation>
    <scope>NUCLEOTIDE SEQUENCE [LARGE SCALE GENOMIC DNA]</scope>
    <source>
        <strain evidence="2">AT11b</strain>
    </source>
</reference>
<name>A0A3P5X2E5_9MICC</name>
<dbReference type="OrthoDB" id="4935320at2"/>
<keyword evidence="1" id="KW-0472">Membrane</keyword>
<keyword evidence="3" id="KW-1185">Reference proteome</keyword>
<sequence>MLPPFSKSPRCSLTERVEAEAAEPTVVKAKQSNRAAWWISELFQPPVVVSVQLLLSPVNSAGFPGNLGYGAIAAGFVCILPLVVLLVLVRRGLVSDHHVSNRKQRAPVLLMALTSIIAGLVVLGAMGAPAEVTAMVLAVVAGVVVLAAVSPFWKISGHAAAISSATVVTAAMLGPGWLALLVLIPAVGWSRVVLGAHTTAQVIAGSLFGGVVMAGIWWFLVGWLVN</sequence>
<evidence type="ECO:0000313" key="2">
    <source>
        <dbReference type="EMBL" id="VDC21404.1"/>
    </source>
</evidence>
<dbReference type="EMBL" id="UXAU01000013">
    <property type="protein sequence ID" value="VDC21404.1"/>
    <property type="molecule type" value="Genomic_DNA"/>
</dbReference>
<evidence type="ECO:0000256" key="1">
    <source>
        <dbReference type="SAM" id="Phobius"/>
    </source>
</evidence>
<accession>A0A3P5X2E5</accession>
<dbReference type="Gene3D" id="1.20.144.10">
    <property type="entry name" value="Phosphatidic acid phosphatase type 2/haloperoxidase"/>
    <property type="match status" value="1"/>
</dbReference>
<evidence type="ECO:0008006" key="4">
    <source>
        <dbReference type="Google" id="ProtNLM"/>
    </source>
</evidence>
<keyword evidence="1" id="KW-0812">Transmembrane</keyword>
<proteinExistence type="predicted"/>
<evidence type="ECO:0000313" key="3">
    <source>
        <dbReference type="Proteomes" id="UP000280861"/>
    </source>
</evidence>
<feature type="transmembrane region" description="Helical" evidence="1">
    <location>
        <begin position="108"/>
        <end position="128"/>
    </location>
</feature>
<dbReference type="SUPFAM" id="SSF48317">
    <property type="entry name" value="Acid phosphatase/Vanadium-dependent haloperoxidase"/>
    <property type="match status" value="1"/>
</dbReference>
<dbReference type="InterPro" id="IPR036938">
    <property type="entry name" value="PAP2/HPO_sf"/>
</dbReference>